<dbReference type="SUPFAM" id="SSF55874">
    <property type="entry name" value="ATPase domain of HSP90 chaperone/DNA topoisomerase II/histidine kinase"/>
    <property type="match status" value="1"/>
</dbReference>
<keyword evidence="6 13" id="KW-0418">Kinase</keyword>
<dbReference type="InterPro" id="IPR004358">
    <property type="entry name" value="Sig_transdc_His_kin-like_C"/>
</dbReference>
<dbReference type="InterPro" id="IPR003661">
    <property type="entry name" value="HisK_dim/P_dom"/>
</dbReference>
<evidence type="ECO:0000313" key="13">
    <source>
        <dbReference type="EMBL" id="PRQ01163.1"/>
    </source>
</evidence>
<dbReference type="GO" id="GO:0005524">
    <property type="term" value="F:ATP binding"/>
    <property type="evidence" value="ECO:0007669"/>
    <property type="project" value="UniProtKB-KW"/>
</dbReference>
<evidence type="ECO:0000259" key="12">
    <source>
        <dbReference type="PROSITE" id="PS50110"/>
    </source>
</evidence>
<keyword evidence="7" id="KW-0067">ATP-binding</keyword>
<evidence type="ECO:0000256" key="7">
    <source>
        <dbReference type="ARBA" id="ARBA00022840"/>
    </source>
</evidence>
<dbReference type="SMART" id="SM00388">
    <property type="entry name" value="HisKA"/>
    <property type="match status" value="1"/>
</dbReference>
<dbReference type="PANTHER" id="PTHR43065">
    <property type="entry name" value="SENSOR HISTIDINE KINASE"/>
    <property type="match status" value="1"/>
</dbReference>
<proteinExistence type="predicted"/>
<dbReference type="EC" id="2.7.13.3" evidence="2"/>
<dbReference type="Proteomes" id="UP000238823">
    <property type="component" value="Unassembled WGS sequence"/>
</dbReference>
<dbReference type="Gene3D" id="3.30.565.10">
    <property type="entry name" value="Histidine kinase-like ATPase, C-terminal domain"/>
    <property type="match status" value="1"/>
</dbReference>
<dbReference type="CDD" id="cd00075">
    <property type="entry name" value="HATPase"/>
    <property type="match status" value="1"/>
</dbReference>
<evidence type="ECO:0000313" key="14">
    <source>
        <dbReference type="Proteomes" id="UP000238823"/>
    </source>
</evidence>
<feature type="domain" description="Response regulatory" evidence="12">
    <location>
        <begin position="25"/>
        <end position="139"/>
    </location>
</feature>
<comment type="caution">
    <text evidence="13">The sequence shown here is derived from an EMBL/GenBank/DDBJ whole genome shotgun (WGS) entry which is preliminary data.</text>
</comment>
<dbReference type="Pfam" id="PF00072">
    <property type="entry name" value="Response_reg"/>
    <property type="match status" value="1"/>
</dbReference>
<dbReference type="InterPro" id="IPR011006">
    <property type="entry name" value="CheY-like_superfamily"/>
</dbReference>
<dbReference type="PROSITE" id="PS50109">
    <property type="entry name" value="HIS_KIN"/>
    <property type="match status" value="1"/>
</dbReference>
<evidence type="ECO:0000256" key="5">
    <source>
        <dbReference type="ARBA" id="ARBA00022741"/>
    </source>
</evidence>
<evidence type="ECO:0000256" key="9">
    <source>
        <dbReference type="PROSITE-ProRule" id="PRU00169"/>
    </source>
</evidence>
<dbReference type="EMBL" id="PVNL01000117">
    <property type="protein sequence ID" value="PRQ01163.1"/>
    <property type="molecule type" value="Genomic_DNA"/>
</dbReference>
<dbReference type="AlphaFoldDB" id="A0A2S9Y7T5"/>
<evidence type="ECO:0000256" key="1">
    <source>
        <dbReference type="ARBA" id="ARBA00000085"/>
    </source>
</evidence>
<feature type="modified residue" description="4-aspartylphosphate" evidence="9">
    <location>
        <position position="73"/>
    </location>
</feature>
<gene>
    <name evidence="13" type="primary">kinD_2</name>
    <name evidence="13" type="ORF">ENSA7_57680</name>
</gene>
<feature type="coiled-coil region" evidence="10">
    <location>
        <begin position="141"/>
        <end position="199"/>
    </location>
</feature>
<dbReference type="InterPro" id="IPR001789">
    <property type="entry name" value="Sig_transdc_resp-reg_receiver"/>
</dbReference>
<keyword evidence="4 13" id="KW-0808">Transferase</keyword>
<dbReference type="InterPro" id="IPR005467">
    <property type="entry name" value="His_kinase_dom"/>
</dbReference>
<keyword evidence="10" id="KW-0175">Coiled coil</keyword>
<dbReference type="OrthoDB" id="9781147at2"/>
<dbReference type="InterPro" id="IPR036890">
    <property type="entry name" value="HATPase_C_sf"/>
</dbReference>
<dbReference type="SUPFAM" id="SSF47384">
    <property type="entry name" value="Homodimeric domain of signal transducing histidine kinase"/>
    <property type="match status" value="1"/>
</dbReference>
<dbReference type="Gene3D" id="3.40.50.2300">
    <property type="match status" value="1"/>
</dbReference>
<keyword evidence="8" id="KW-0902">Two-component regulatory system</keyword>
<dbReference type="PRINTS" id="PR00344">
    <property type="entry name" value="BCTRLSENSOR"/>
</dbReference>
<dbReference type="PANTHER" id="PTHR43065:SF10">
    <property type="entry name" value="PEROXIDE STRESS-ACTIVATED HISTIDINE KINASE MAK3"/>
    <property type="match status" value="1"/>
</dbReference>
<dbReference type="GO" id="GO:0000155">
    <property type="term" value="F:phosphorelay sensor kinase activity"/>
    <property type="evidence" value="ECO:0007669"/>
    <property type="project" value="InterPro"/>
</dbReference>
<protein>
    <recommendedName>
        <fullName evidence="2">histidine kinase</fullName>
        <ecNumber evidence="2">2.7.13.3</ecNumber>
    </recommendedName>
</protein>
<keyword evidence="3 9" id="KW-0597">Phosphoprotein</keyword>
<dbReference type="SUPFAM" id="SSF52172">
    <property type="entry name" value="CheY-like"/>
    <property type="match status" value="1"/>
</dbReference>
<evidence type="ECO:0000256" key="6">
    <source>
        <dbReference type="ARBA" id="ARBA00022777"/>
    </source>
</evidence>
<dbReference type="PROSITE" id="PS50110">
    <property type="entry name" value="RESPONSE_REGULATORY"/>
    <property type="match status" value="1"/>
</dbReference>
<sequence>MKHLTFYEPGGSLVMPTRPQLRNAHVLLVDDHDDLADNLTEILEEEGARVTRAARASEAIAFARAGFDVALVDIRLPDATGLSLLPLLKQSGDGFGEVLLITGSSSIDDAIEAVGHDAYAYVLKPFDPVDLLATVGRALEKVRLQRESRELERRARIAEKLAAVGTLSAGLAHEIRNPLNAASLQLQLLERRIKRMSDDPKLLDPVEIVQGELGRLSNLVEDFLRFARPADLYRRRFDANEMVAHVVELLAPELARMQIELRTDLPPGPMYVDGDREKLQQVVLNVVRNAIEALEFDGGNIVVSLGWGEDGMVRLRVADDGPGIPNEILLRIFEPFFSTKPMGTGLGMAICHSLVQQHGGAMLVRCKKGTEVDILLPASSS</sequence>
<accession>A0A2S9Y7T5</accession>
<dbReference type="CDD" id="cd00082">
    <property type="entry name" value="HisKA"/>
    <property type="match status" value="1"/>
</dbReference>
<dbReference type="InterPro" id="IPR036097">
    <property type="entry name" value="HisK_dim/P_sf"/>
</dbReference>
<dbReference type="SMART" id="SM00387">
    <property type="entry name" value="HATPase_c"/>
    <property type="match status" value="1"/>
</dbReference>
<dbReference type="Pfam" id="PF02518">
    <property type="entry name" value="HATPase_c"/>
    <property type="match status" value="1"/>
</dbReference>
<dbReference type="SMART" id="SM00448">
    <property type="entry name" value="REC"/>
    <property type="match status" value="1"/>
</dbReference>
<evidence type="ECO:0000256" key="10">
    <source>
        <dbReference type="SAM" id="Coils"/>
    </source>
</evidence>
<evidence type="ECO:0000256" key="8">
    <source>
        <dbReference type="ARBA" id="ARBA00023012"/>
    </source>
</evidence>
<reference evidence="13 14" key="1">
    <citation type="submission" date="2018-03" db="EMBL/GenBank/DDBJ databases">
        <title>Draft Genome Sequences of the Obligatory Marine Myxobacteria Enhygromyxa salina SWB007.</title>
        <authorList>
            <person name="Poehlein A."/>
            <person name="Moghaddam J.A."/>
            <person name="Harms H."/>
            <person name="Alanjari M."/>
            <person name="Koenig G.M."/>
            <person name="Daniel R."/>
            <person name="Schaeberle T.F."/>
        </authorList>
    </citation>
    <scope>NUCLEOTIDE SEQUENCE [LARGE SCALE GENOMIC DNA]</scope>
    <source>
        <strain evidence="13 14">SWB007</strain>
    </source>
</reference>
<dbReference type="Gene3D" id="1.10.287.130">
    <property type="match status" value="1"/>
</dbReference>
<evidence type="ECO:0000259" key="11">
    <source>
        <dbReference type="PROSITE" id="PS50109"/>
    </source>
</evidence>
<feature type="domain" description="Histidine kinase" evidence="11">
    <location>
        <begin position="170"/>
        <end position="380"/>
    </location>
</feature>
<organism evidence="13 14">
    <name type="scientific">Enhygromyxa salina</name>
    <dbReference type="NCBI Taxonomy" id="215803"/>
    <lineage>
        <taxon>Bacteria</taxon>
        <taxon>Pseudomonadati</taxon>
        <taxon>Myxococcota</taxon>
        <taxon>Polyangia</taxon>
        <taxon>Nannocystales</taxon>
        <taxon>Nannocystaceae</taxon>
        <taxon>Enhygromyxa</taxon>
    </lineage>
</organism>
<keyword evidence="5" id="KW-0547">Nucleotide-binding</keyword>
<dbReference type="Pfam" id="PF00512">
    <property type="entry name" value="HisKA"/>
    <property type="match status" value="1"/>
</dbReference>
<comment type="catalytic activity">
    <reaction evidence="1">
        <text>ATP + protein L-histidine = ADP + protein N-phospho-L-histidine.</text>
        <dbReference type="EC" id="2.7.13.3"/>
    </reaction>
</comment>
<name>A0A2S9Y7T5_9BACT</name>
<evidence type="ECO:0000256" key="3">
    <source>
        <dbReference type="ARBA" id="ARBA00022553"/>
    </source>
</evidence>
<evidence type="ECO:0000256" key="4">
    <source>
        <dbReference type="ARBA" id="ARBA00022679"/>
    </source>
</evidence>
<dbReference type="InterPro" id="IPR003594">
    <property type="entry name" value="HATPase_dom"/>
</dbReference>
<evidence type="ECO:0000256" key="2">
    <source>
        <dbReference type="ARBA" id="ARBA00012438"/>
    </source>
</evidence>